<dbReference type="InterPro" id="IPR036967">
    <property type="entry name" value="Ribosomal_uS11_sf"/>
</dbReference>
<accession>A0AAW2I9K3</accession>
<keyword evidence="3" id="KW-0687">Ribonucleoprotein</keyword>
<dbReference type="PANTHER" id="PTHR11759">
    <property type="entry name" value="40S RIBOSOMAL PROTEIN S14/30S RIBOSOMAL PROTEIN S11"/>
    <property type="match status" value="1"/>
</dbReference>
<dbReference type="GO" id="GO:0006412">
    <property type="term" value="P:translation"/>
    <property type="evidence" value="ECO:0007669"/>
    <property type="project" value="InterPro"/>
</dbReference>
<comment type="similarity">
    <text evidence="1">Belongs to the universal ribosomal protein uS11 family.</text>
</comment>
<proteinExistence type="inferred from homology"/>
<sequence length="223" mass="24560">MLNGIRYLPKLGRQFAICCDLRSSLAASSKIRNGSENCDLCSVKSIHTSGPRAYSYIKDRKKKFIKGSKGNKEELSAENVYSDASEKFFPDENTPNQLFDGVPFSQIPIVNVKVSANNTILNLTDAKGVTKMIRSCGMDGFKNTKKGTNIAAQATSLNFGRNAVDMGYRTVRVKIQGLGPGRISSIRGLCVTKSTKTKEIKANIIGFTDLFDIVFFNRRGRVL</sequence>
<dbReference type="SUPFAM" id="SSF53137">
    <property type="entry name" value="Translational machinery components"/>
    <property type="match status" value="1"/>
</dbReference>
<reference evidence="4" key="1">
    <citation type="journal article" date="2024" name="Gigascience">
        <title>Chromosome-level genome of the poultry shaft louse Menopon gallinae provides insight into the host-switching and adaptive evolution of parasitic lice.</title>
        <authorList>
            <person name="Xu Y."/>
            <person name="Ma L."/>
            <person name="Liu S."/>
            <person name="Liang Y."/>
            <person name="Liu Q."/>
            <person name="He Z."/>
            <person name="Tian L."/>
            <person name="Duan Y."/>
            <person name="Cai W."/>
            <person name="Li H."/>
            <person name="Song F."/>
        </authorList>
    </citation>
    <scope>NUCLEOTIDE SEQUENCE</scope>
    <source>
        <strain evidence="4">Cailab_2023a</strain>
    </source>
</reference>
<evidence type="ECO:0000256" key="1">
    <source>
        <dbReference type="ARBA" id="ARBA00006194"/>
    </source>
</evidence>
<dbReference type="HAMAP" id="MF_01310">
    <property type="entry name" value="Ribosomal_uS11"/>
    <property type="match status" value="1"/>
</dbReference>
<dbReference type="EMBL" id="JARGDH010000001">
    <property type="protein sequence ID" value="KAL0278392.1"/>
    <property type="molecule type" value="Genomic_DNA"/>
</dbReference>
<evidence type="ECO:0000256" key="2">
    <source>
        <dbReference type="ARBA" id="ARBA00022980"/>
    </source>
</evidence>
<evidence type="ECO:0000256" key="3">
    <source>
        <dbReference type="ARBA" id="ARBA00023274"/>
    </source>
</evidence>
<dbReference type="AlphaFoldDB" id="A0AAW2I9K3"/>
<evidence type="ECO:0008006" key="5">
    <source>
        <dbReference type="Google" id="ProtNLM"/>
    </source>
</evidence>
<keyword evidence="2" id="KW-0689">Ribosomal protein</keyword>
<organism evidence="4">
    <name type="scientific">Menopon gallinae</name>
    <name type="common">poultry shaft louse</name>
    <dbReference type="NCBI Taxonomy" id="328185"/>
    <lineage>
        <taxon>Eukaryota</taxon>
        <taxon>Metazoa</taxon>
        <taxon>Ecdysozoa</taxon>
        <taxon>Arthropoda</taxon>
        <taxon>Hexapoda</taxon>
        <taxon>Insecta</taxon>
        <taxon>Pterygota</taxon>
        <taxon>Neoptera</taxon>
        <taxon>Paraneoptera</taxon>
        <taxon>Psocodea</taxon>
        <taxon>Troctomorpha</taxon>
        <taxon>Phthiraptera</taxon>
        <taxon>Amblycera</taxon>
        <taxon>Menoponidae</taxon>
        <taxon>Menopon</taxon>
    </lineage>
</organism>
<dbReference type="Pfam" id="PF00411">
    <property type="entry name" value="Ribosomal_S11"/>
    <property type="match status" value="1"/>
</dbReference>
<gene>
    <name evidence="4" type="ORF">PYX00_000224</name>
</gene>
<dbReference type="GO" id="GO:1990904">
    <property type="term" value="C:ribonucleoprotein complex"/>
    <property type="evidence" value="ECO:0007669"/>
    <property type="project" value="UniProtKB-KW"/>
</dbReference>
<evidence type="ECO:0000313" key="4">
    <source>
        <dbReference type="EMBL" id="KAL0278392.1"/>
    </source>
</evidence>
<dbReference type="InterPro" id="IPR001971">
    <property type="entry name" value="Ribosomal_uS11"/>
</dbReference>
<dbReference type="Gene3D" id="3.30.420.80">
    <property type="entry name" value="Ribosomal protein S11"/>
    <property type="match status" value="1"/>
</dbReference>
<dbReference type="GO" id="GO:0003735">
    <property type="term" value="F:structural constituent of ribosome"/>
    <property type="evidence" value="ECO:0007669"/>
    <property type="project" value="InterPro"/>
</dbReference>
<comment type="caution">
    <text evidence="4">The sequence shown here is derived from an EMBL/GenBank/DDBJ whole genome shotgun (WGS) entry which is preliminary data.</text>
</comment>
<name>A0AAW2I9K3_9NEOP</name>
<protein>
    <recommendedName>
        <fullName evidence="5">Ribosomal protein S11</fullName>
    </recommendedName>
</protein>
<dbReference type="GO" id="GO:0005840">
    <property type="term" value="C:ribosome"/>
    <property type="evidence" value="ECO:0007669"/>
    <property type="project" value="UniProtKB-KW"/>
</dbReference>